<dbReference type="Pfam" id="PF20356">
    <property type="entry name" value="DUF6651"/>
    <property type="match status" value="1"/>
</dbReference>
<keyword evidence="4" id="KW-1185">Reference proteome</keyword>
<organism evidence="3 4">
    <name type="scientific">Paenalcaligenes hominis</name>
    <dbReference type="NCBI Taxonomy" id="643674"/>
    <lineage>
        <taxon>Bacteria</taxon>
        <taxon>Pseudomonadati</taxon>
        <taxon>Pseudomonadota</taxon>
        <taxon>Betaproteobacteria</taxon>
        <taxon>Burkholderiales</taxon>
        <taxon>Alcaligenaceae</taxon>
        <taxon>Paenalcaligenes</taxon>
    </lineage>
</organism>
<gene>
    <name evidence="3" type="ORF">GGR41_000556</name>
</gene>
<dbReference type="InterPro" id="IPR046593">
    <property type="entry name" value="DUF6651"/>
</dbReference>
<feature type="compositionally biased region" description="Gly residues" evidence="1">
    <location>
        <begin position="207"/>
        <end position="220"/>
    </location>
</feature>
<comment type="caution">
    <text evidence="3">The sequence shown here is derived from an EMBL/GenBank/DDBJ whole genome shotgun (WGS) entry which is preliminary data.</text>
</comment>
<proteinExistence type="predicted"/>
<dbReference type="Proteomes" id="UP000783934">
    <property type="component" value="Unassembled WGS sequence"/>
</dbReference>
<evidence type="ECO:0000313" key="3">
    <source>
        <dbReference type="EMBL" id="NJB64335.1"/>
    </source>
</evidence>
<feature type="region of interest" description="Disordered" evidence="1">
    <location>
        <begin position="203"/>
        <end position="225"/>
    </location>
</feature>
<reference evidence="3 4" key="1">
    <citation type="submission" date="2020-03" db="EMBL/GenBank/DDBJ databases">
        <title>Genomic Encyclopedia of Type Strains, Phase IV (KMG-IV): sequencing the most valuable type-strain genomes for metagenomic binning, comparative biology and taxonomic classification.</title>
        <authorList>
            <person name="Goeker M."/>
        </authorList>
    </citation>
    <scope>NUCLEOTIDE SEQUENCE [LARGE SCALE GENOMIC DNA]</scope>
    <source>
        <strain evidence="3 4">DSM 26613</strain>
    </source>
</reference>
<evidence type="ECO:0000313" key="4">
    <source>
        <dbReference type="Proteomes" id="UP000783934"/>
    </source>
</evidence>
<dbReference type="RefSeq" id="WP_167660537.1">
    <property type="nucleotide sequence ID" value="NZ_BMCQ01000004.1"/>
</dbReference>
<evidence type="ECO:0000256" key="1">
    <source>
        <dbReference type="SAM" id="MobiDB-lite"/>
    </source>
</evidence>
<sequence length="250" mass="27137">MKLKLDENGNVVLQDGKPVYVHEDGKEVAFDAAEMTATIARLNFEAQKHREGKQALEAQVKAFEGIEDPKAAIEALRTVANLDSKKLIDAGEVDQVKAEISKAYQSQIDEIKTAKEQLEQQLYAEKIGGAFSRSKLVSEKLAIPVDLVQAAFGSAFKIEDGQVVAYDGHGQKIYSRENPGALAGFDEALEVLVNAYPHKDQILKGSGQSGSGARQGGDGGQAFKRSEMNTQDKAAFIKEHGQDAYLKLSK</sequence>
<accession>A0ABX0WPY4</accession>
<evidence type="ECO:0000259" key="2">
    <source>
        <dbReference type="Pfam" id="PF20356"/>
    </source>
</evidence>
<protein>
    <recommendedName>
        <fullName evidence="2">DUF6651 domain-containing protein</fullName>
    </recommendedName>
</protein>
<dbReference type="EMBL" id="JAATIZ010000001">
    <property type="protein sequence ID" value="NJB64335.1"/>
    <property type="molecule type" value="Genomic_DNA"/>
</dbReference>
<name>A0ABX0WPY4_9BURK</name>
<feature type="domain" description="DUF6651" evidence="2">
    <location>
        <begin position="113"/>
        <end position="216"/>
    </location>
</feature>